<name>A0A7W6QCR6_9HYPH</name>
<sequence>MFYTTDSNRHGLAHDPFKAIVSPRPIGWIGSKGRDGSINLAPYSFFNAVADRPKLVMFSSAGRKDSQRNAAETGAFTCNFVSRDLAEKMNLSSAALPYGNSEFDFARLTPKQSELIDVPYVVEAYAVLECRVTEIFEPKTLSGVPSENVLVFGEVVGIHIDESIVRDGRLDMSIARPVARMGYMDYSEGSDVFEMFRPQIPKAEA</sequence>
<dbReference type="Pfam" id="PF01613">
    <property type="entry name" value="Flavin_Reduct"/>
    <property type="match status" value="1"/>
</dbReference>
<reference evidence="2 3" key="1">
    <citation type="submission" date="2020-08" db="EMBL/GenBank/DDBJ databases">
        <title>Genomic Encyclopedia of Type Strains, Phase IV (KMG-V): Genome sequencing to study the core and pangenomes of soil and plant-associated prokaryotes.</title>
        <authorList>
            <person name="Whitman W."/>
        </authorList>
    </citation>
    <scope>NUCLEOTIDE SEQUENCE [LARGE SCALE GENOMIC DNA]</scope>
    <source>
        <strain evidence="2 3">SEMIA 4074</strain>
    </source>
</reference>
<keyword evidence="3" id="KW-1185">Reference proteome</keyword>
<dbReference type="SUPFAM" id="SSF50475">
    <property type="entry name" value="FMN-binding split barrel"/>
    <property type="match status" value="1"/>
</dbReference>
<organism evidence="2 3">
    <name type="scientific">Rhizobium aethiopicum</name>
    <dbReference type="NCBI Taxonomy" id="1138170"/>
    <lineage>
        <taxon>Bacteria</taxon>
        <taxon>Pseudomonadati</taxon>
        <taxon>Pseudomonadota</taxon>
        <taxon>Alphaproteobacteria</taxon>
        <taxon>Hyphomicrobiales</taxon>
        <taxon>Rhizobiaceae</taxon>
        <taxon>Rhizobium/Agrobacterium group</taxon>
        <taxon>Rhizobium</taxon>
    </lineage>
</organism>
<protein>
    <submittedName>
        <fullName evidence="2">Flavin reductase (DIM6/NTAB) family NADH-FMN oxidoreductase RutF</fullName>
    </submittedName>
</protein>
<dbReference type="PANTHER" id="PTHR43812:SF2">
    <property type="entry name" value="FLAVIN REDUCTASE LIKE DOMAIN-CONTAINING PROTEIN"/>
    <property type="match status" value="1"/>
</dbReference>
<dbReference type="InterPro" id="IPR012349">
    <property type="entry name" value="Split_barrel_FMN-bd"/>
</dbReference>
<comment type="caution">
    <text evidence="2">The sequence shown here is derived from an EMBL/GenBank/DDBJ whole genome shotgun (WGS) entry which is preliminary data.</text>
</comment>
<dbReference type="GO" id="GO:0016646">
    <property type="term" value="F:oxidoreductase activity, acting on the CH-NH group of donors, NAD or NADP as acceptor"/>
    <property type="evidence" value="ECO:0007669"/>
    <property type="project" value="UniProtKB-ARBA"/>
</dbReference>
<dbReference type="RefSeq" id="WP_184459621.1">
    <property type="nucleotide sequence ID" value="NZ_JACIFV010000026.1"/>
</dbReference>
<dbReference type="Proteomes" id="UP000524492">
    <property type="component" value="Unassembled WGS sequence"/>
</dbReference>
<dbReference type="Gene3D" id="2.30.110.10">
    <property type="entry name" value="Electron Transport, Fmn-binding Protein, Chain A"/>
    <property type="match status" value="1"/>
</dbReference>
<dbReference type="SMART" id="SM00903">
    <property type="entry name" value="Flavin_Reduct"/>
    <property type="match status" value="1"/>
</dbReference>
<dbReference type="AlphaFoldDB" id="A0A7W6QCR6"/>
<dbReference type="GO" id="GO:0010181">
    <property type="term" value="F:FMN binding"/>
    <property type="evidence" value="ECO:0007669"/>
    <property type="project" value="InterPro"/>
</dbReference>
<evidence type="ECO:0000313" key="2">
    <source>
        <dbReference type="EMBL" id="MBB4195139.1"/>
    </source>
</evidence>
<accession>A0A7W6QCR6</accession>
<dbReference type="EMBL" id="JACIFV010000026">
    <property type="protein sequence ID" value="MBB4195139.1"/>
    <property type="molecule type" value="Genomic_DNA"/>
</dbReference>
<gene>
    <name evidence="2" type="ORF">GGD53_005327</name>
</gene>
<dbReference type="InterPro" id="IPR002563">
    <property type="entry name" value="Flavin_Rdtase-like_dom"/>
</dbReference>
<dbReference type="PANTHER" id="PTHR43812">
    <property type="entry name" value="BLR2425 PROTEIN"/>
    <property type="match status" value="1"/>
</dbReference>
<evidence type="ECO:0000313" key="3">
    <source>
        <dbReference type="Proteomes" id="UP000524492"/>
    </source>
</evidence>
<feature type="domain" description="Flavin reductase like" evidence="1">
    <location>
        <begin position="21"/>
        <end position="172"/>
    </location>
</feature>
<proteinExistence type="predicted"/>
<evidence type="ECO:0000259" key="1">
    <source>
        <dbReference type="SMART" id="SM00903"/>
    </source>
</evidence>